<dbReference type="InterPro" id="IPR014722">
    <property type="entry name" value="Rib_uL2_dom2"/>
</dbReference>
<dbReference type="InterPro" id="IPR005880">
    <property type="entry name" value="Ribosomal_uL2_bac/org-type"/>
</dbReference>
<proteinExistence type="inferred from homology"/>
<dbReference type="OrthoDB" id="1298661at2759"/>
<dbReference type="GO" id="GO:0032543">
    <property type="term" value="P:mitochondrial translation"/>
    <property type="evidence" value="ECO:0007669"/>
    <property type="project" value="TreeGrafter"/>
</dbReference>
<evidence type="ECO:0000256" key="1">
    <source>
        <dbReference type="ARBA" id="ARBA00005636"/>
    </source>
</evidence>
<evidence type="ECO:0000256" key="4">
    <source>
        <dbReference type="SAM" id="MobiDB-lite"/>
    </source>
</evidence>
<dbReference type="SMART" id="SM01382">
    <property type="entry name" value="Ribosomal_L2_C"/>
    <property type="match status" value="1"/>
</dbReference>
<dbReference type="SMART" id="SM01383">
    <property type="entry name" value="Ribosomal_L2"/>
    <property type="match status" value="1"/>
</dbReference>
<dbReference type="NCBIfam" id="TIGR01171">
    <property type="entry name" value="rplB_bact"/>
    <property type="match status" value="1"/>
</dbReference>
<evidence type="ECO:0000259" key="6">
    <source>
        <dbReference type="SMART" id="SM01383"/>
    </source>
</evidence>
<feature type="domain" description="Large ribosomal subunit protein uL2 C-terminal" evidence="5">
    <location>
        <begin position="169"/>
        <end position="297"/>
    </location>
</feature>
<reference evidence="7" key="1">
    <citation type="submission" date="2019-12" db="EMBL/GenBank/DDBJ databases">
        <title>Genome sequence of Babesia ovis.</title>
        <authorList>
            <person name="Yamagishi J."/>
            <person name="Sevinc F."/>
            <person name="Xuan X."/>
        </authorList>
    </citation>
    <scope>NUCLEOTIDE SEQUENCE</scope>
    <source>
        <strain evidence="7">Selcuk</strain>
    </source>
</reference>
<dbReference type="SUPFAM" id="SSF50249">
    <property type="entry name" value="Nucleic acid-binding proteins"/>
    <property type="match status" value="1"/>
</dbReference>
<comment type="caution">
    <text evidence="7">The sequence shown here is derived from an EMBL/GenBank/DDBJ whole genome shotgun (WGS) entry which is preliminary data.</text>
</comment>
<dbReference type="FunFam" id="4.10.950.10:FF:000003">
    <property type="entry name" value="50S ribosomal protein L2"/>
    <property type="match status" value="1"/>
</dbReference>
<dbReference type="SUPFAM" id="SSF50104">
    <property type="entry name" value="Translation proteins SH3-like domain"/>
    <property type="match status" value="1"/>
</dbReference>
<dbReference type="GO" id="GO:0003723">
    <property type="term" value="F:RNA binding"/>
    <property type="evidence" value="ECO:0007669"/>
    <property type="project" value="InterPro"/>
</dbReference>
<dbReference type="InterPro" id="IPR008991">
    <property type="entry name" value="Translation_prot_SH3-like_sf"/>
</dbReference>
<comment type="similarity">
    <text evidence="1">Belongs to the universal ribosomal protein uL2 family.</text>
</comment>
<dbReference type="GO" id="GO:0016740">
    <property type="term" value="F:transferase activity"/>
    <property type="evidence" value="ECO:0007669"/>
    <property type="project" value="InterPro"/>
</dbReference>
<dbReference type="AlphaFoldDB" id="A0A9W5WV52"/>
<feature type="domain" description="Large ribosomal subunit protein uL2 RNA-binding" evidence="6">
    <location>
        <begin position="87"/>
        <end position="163"/>
    </location>
</feature>
<dbReference type="EMBL" id="BLIY01000008">
    <property type="protein sequence ID" value="GFE53952.1"/>
    <property type="molecule type" value="Genomic_DNA"/>
</dbReference>
<organism evidence="7 8">
    <name type="scientific">Babesia ovis</name>
    <dbReference type="NCBI Taxonomy" id="5869"/>
    <lineage>
        <taxon>Eukaryota</taxon>
        <taxon>Sar</taxon>
        <taxon>Alveolata</taxon>
        <taxon>Apicomplexa</taxon>
        <taxon>Aconoidasida</taxon>
        <taxon>Piroplasmida</taxon>
        <taxon>Babesiidae</taxon>
        <taxon>Babesia</taxon>
    </lineage>
</organism>
<dbReference type="InterPro" id="IPR014726">
    <property type="entry name" value="Ribosomal_uL2_dom3"/>
</dbReference>
<evidence type="ECO:0000256" key="2">
    <source>
        <dbReference type="ARBA" id="ARBA00022980"/>
    </source>
</evidence>
<dbReference type="Pfam" id="PF03947">
    <property type="entry name" value="Ribosomal_L2_C"/>
    <property type="match status" value="1"/>
</dbReference>
<gene>
    <name evidence="7" type="ORF">BaOVIS_013560</name>
</gene>
<dbReference type="Proteomes" id="UP001057455">
    <property type="component" value="Unassembled WGS sequence"/>
</dbReference>
<dbReference type="InterPro" id="IPR022666">
    <property type="entry name" value="Ribosomal_uL2_RNA-bd_dom"/>
</dbReference>
<keyword evidence="3" id="KW-0687">Ribonucleoprotein</keyword>
<dbReference type="FunFam" id="2.30.30.30:FF:000001">
    <property type="entry name" value="50S ribosomal protein L2"/>
    <property type="match status" value="1"/>
</dbReference>
<keyword evidence="8" id="KW-1185">Reference proteome</keyword>
<feature type="region of interest" description="Disordered" evidence="4">
    <location>
        <begin position="265"/>
        <end position="288"/>
    </location>
</feature>
<evidence type="ECO:0000256" key="3">
    <source>
        <dbReference type="ARBA" id="ARBA00023274"/>
    </source>
</evidence>
<dbReference type="GO" id="GO:0005762">
    <property type="term" value="C:mitochondrial large ribosomal subunit"/>
    <property type="evidence" value="ECO:0007669"/>
    <property type="project" value="TreeGrafter"/>
</dbReference>
<keyword evidence="2 7" id="KW-0689">Ribosomal protein</keyword>
<dbReference type="InterPro" id="IPR022669">
    <property type="entry name" value="Ribosomal_uL2_C"/>
</dbReference>
<sequence length="332" mass="37147">MAQWRSHISHFCRRFFSSEYGNVKRNIPLSIDFDAGRYRPPINKPLLQTPLTQEANNRILKEVGIKEPLAKCRVVEQLSVRRVKFGGRNSTGRITTRHRGGGHVQRLRLIDFKRQRKDVPATVLRIEYDPVRSAHVALLQYIDGVLSYILCPAGVRPGQVLLASASAPIEPGNCLPLRNIPVNSIVHNVELRPGAGGQIARAGGTYVIVVEKDDMFATLRMASTELRRFPLDCWATLGQVSNVEHSKRVLKKAGTRRNLGWRPSVRGIAMNPNAHPHGGGNNKSGTKRPRCSIWGVCRSGFRTRSKQKPLGLIVKRKMCGRLMKKYGISKNT</sequence>
<evidence type="ECO:0000313" key="7">
    <source>
        <dbReference type="EMBL" id="GFE53952.1"/>
    </source>
</evidence>
<dbReference type="PANTHER" id="PTHR13691:SF5">
    <property type="entry name" value="LARGE RIBOSOMAL SUBUNIT PROTEIN UL2M"/>
    <property type="match status" value="1"/>
</dbReference>
<dbReference type="InterPro" id="IPR012340">
    <property type="entry name" value="NA-bd_OB-fold"/>
</dbReference>
<accession>A0A9W5WV52</accession>
<name>A0A9W5WV52_BABOV</name>
<dbReference type="PANTHER" id="PTHR13691">
    <property type="entry name" value="RIBOSOMAL PROTEIN L2"/>
    <property type="match status" value="1"/>
</dbReference>
<dbReference type="InterPro" id="IPR002171">
    <property type="entry name" value="Ribosomal_uL2"/>
</dbReference>
<evidence type="ECO:0000259" key="5">
    <source>
        <dbReference type="SMART" id="SM01382"/>
    </source>
</evidence>
<dbReference type="Gene3D" id="2.30.30.30">
    <property type="match status" value="1"/>
</dbReference>
<dbReference type="Gene3D" id="4.10.950.10">
    <property type="entry name" value="Ribosomal protein L2, domain 3"/>
    <property type="match status" value="1"/>
</dbReference>
<evidence type="ECO:0000313" key="8">
    <source>
        <dbReference type="Proteomes" id="UP001057455"/>
    </source>
</evidence>
<protein>
    <submittedName>
        <fullName evidence="7">Ribosomal protein L2</fullName>
    </submittedName>
</protein>
<dbReference type="Pfam" id="PF00181">
    <property type="entry name" value="Ribosomal_L2_N"/>
    <property type="match status" value="1"/>
</dbReference>
<dbReference type="Gene3D" id="2.40.50.140">
    <property type="entry name" value="Nucleic acid-binding proteins"/>
    <property type="match status" value="1"/>
</dbReference>
<dbReference type="GO" id="GO:0003735">
    <property type="term" value="F:structural constituent of ribosome"/>
    <property type="evidence" value="ECO:0007669"/>
    <property type="project" value="InterPro"/>
</dbReference>